<name>A0ABR0A4B0_9CRUS</name>
<sequence>MDDGGNDVMKPIDAAHSVNLTPALSYQRKDGQSAINKVAACAYITTARTNERIVTSVKPEQAKISFTGP</sequence>
<dbReference type="EMBL" id="JAOYFB010000036">
    <property type="protein sequence ID" value="KAK4019983.1"/>
    <property type="molecule type" value="Genomic_DNA"/>
</dbReference>
<evidence type="ECO:0000313" key="1">
    <source>
        <dbReference type="EMBL" id="KAK4019983.1"/>
    </source>
</evidence>
<reference evidence="1 2" key="1">
    <citation type="journal article" date="2023" name="Nucleic Acids Res.">
        <title>The hologenome of Daphnia magna reveals possible DNA methylation and microbiome-mediated evolution of the host genome.</title>
        <authorList>
            <person name="Chaturvedi A."/>
            <person name="Li X."/>
            <person name="Dhandapani V."/>
            <person name="Marshall H."/>
            <person name="Kissane S."/>
            <person name="Cuenca-Cambronero M."/>
            <person name="Asole G."/>
            <person name="Calvet F."/>
            <person name="Ruiz-Romero M."/>
            <person name="Marangio P."/>
            <person name="Guigo R."/>
            <person name="Rago D."/>
            <person name="Mirbahai L."/>
            <person name="Eastwood N."/>
            <person name="Colbourne J.K."/>
            <person name="Zhou J."/>
            <person name="Mallon E."/>
            <person name="Orsini L."/>
        </authorList>
    </citation>
    <scope>NUCLEOTIDE SEQUENCE [LARGE SCALE GENOMIC DNA]</scope>
    <source>
        <strain evidence="1">LRV0_1</strain>
    </source>
</reference>
<accession>A0ABR0A4B0</accession>
<dbReference type="Proteomes" id="UP001234178">
    <property type="component" value="Unassembled WGS sequence"/>
</dbReference>
<protein>
    <submittedName>
        <fullName evidence="1">Uncharacterized protein</fullName>
    </submittedName>
</protein>
<keyword evidence="2" id="KW-1185">Reference proteome</keyword>
<proteinExistence type="predicted"/>
<evidence type="ECO:0000313" key="2">
    <source>
        <dbReference type="Proteomes" id="UP001234178"/>
    </source>
</evidence>
<organism evidence="1 2">
    <name type="scientific">Daphnia magna</name>
    <dbReference type="NCBI Taxonomy" id="35525"/>
    <lineage>
        <taxon>Eukaryota</taxon>
        <taxon>Metazoa</taxon>
        <taxon>Ecdysozoa</taxon>
        <taxon>Arthropoda</taxon>
        <taxon>Crustacea</taxon>
        <taxon>Branchiopoda</taxon>
        <taxon>Diplostraca</taxon>
        <taxon>Cladocera</taxon>
        <taxon>Anomopoda</taxon>
        <taxon>Daphniidae</taxon>
        <taxon>Daphnia</taxon>
    </lineage>
</organism>
<gene>
    <name evidence="1" type="ORF">OUZ56_001980</name>
</gene>
<comment type="caution">
    <text evidence="1">The sequence shown here is derived from an EMBL/GenBank/DDBJ whole genome shotgun (WGS) entry which is preliminary data.</text>
</comment>